<protein>
    <submittedName>
        <fullName evidence="1">Uncharacterized protein</fullName>
    </submittedName>
</protein>
<sequence>MPVPLYKRTEKADFEYDGKRSVWPEHTFLKILIDLTLPIAAFLFRKTMSIYLSPTYFLALLESRSGCY</sequence>
<name>A7E5K3_SCLS1</name>
<evidence type="ECO:0000313" key="2">
    <source>
        <dbReference type="Proteomes" id="UP000001312"/>
    </source>
</evidence>
<proteinExistence type="predicted"/>
<evidence type="ECO:0000313" key="1">
    <source>
        <dbReference type="EMBL" id="EDN91175.1"/>
    </source>
</evidence>
<dbReference type="HOGENOM" id="CLU_2795483_0_0_1"/>
<dbReference type="RefSeq" id="XP_001598489.1">
    <property type="nucleotide sequence ID" value="XM_001598439.1"/>
</dbReference>
<dbReference type="EMBL" id="CH476621">
    <property type="protein sequence ID" value="EDN91175.1"/>
    <property type="molecule type" value="Genomic_DNA"/>
</dbReference>
<dbReference type="KEGG" id="ssl:SS1G_00578"/>
<dbReference type="GeneID" id="5495082"/>
<keyword evidence="2" id="KW-1185">Reference proteome</keyword>
<dbReference type="Proteomes" id="UP000001312">
    <property type="component" value="Unassembled WGS sequence"/>
</dbReference>
<dbReference type="AlphaFoldDB" id="A7E5K3"/>
<reference evidence="2" key="1">
    <citation type="journal article" date="2011" name="PLoS Genet.">
        <title>Genomic analysis of the necrotrophic fungal pathogens Sclerotinia sclerotiorum and Botrytis cinerea.</title>
        <authorList>
            <person name="Amselem J."/>
            <person name="Cuomo C.A."/>
            <person name="van Kan J.A."/>
            <person name="Viaud M."/>
            <person name="Benito E.P."/>
            <person name="Couloux A."/>
            <person name="Coutinho P.M."/>
            <person name="de Vries R.P."/>
            <person name="Dyer P.S."/>
            <person name="Fillinger S."/>
            <person name="Fournier E."/>
            <person name="Gout L."/>
            <person name="Hahn M."/>
            <person name="Kohn L."/>
            <person name="Lapalu N."/>
            <person name="Plummer K.M."/>
            <person name="Pradier J.M."/>
            <person name="Quevillon E."/>
            <person name="Sharon A."/>
            <person name="Simon A."/>
            <person name="ten Have A."/>
            <person name="Tudzynski B."/>
            <person name="Tudzynski P."/>
            <person name="Wincker P."/>
            <person name="Andrew M."/>
            <person name="Anthouard V."/>
            <person name="Beever R.E."/>
            <person name="Beffa R."/>
            <person name="Benoit I."/>
            <person name="Bouzid O."/>
            <person name="Brault B."/>
            <person name="Chen Z."/>
            <person name="Choquer M."/>
            <person name="Collemare J."/>
            <person name="Cotton P."/>
            <person name="Danchin E.G."/>
            <person name="Da Silva C."/>
            <person name="Gautier A."/>
            <person name="Giraud C."/>
            <person name="Giraud T."/>
            <person name="Gonzalez C."/>
            <person name="Grossetete S."/>
            <person name="Guldener U."/>
            <person name="Henrissat B."/>
            <person name="Howlett B.J."/>
            <person name="Kodira C."/>
            <person name="Kretschmer M."/>
            <person name="Lappartient A."/>
            <person name="Leroch M."/>
            <person name="Levis C."/>
            <person name="Mauceli E."/>
            <person name="Neuveglise C."/>
            <person name="Oeser B."/>
            <person name="Pearson M."/>
            <person name="Poulain J."/>
            <person name="Poussereau N."/>
            <person name="Quesneville H."/>
            <person name="Rascle C."/>
            <person name="Schumacher J."/>
            <person name="Segurens B."/>
            <person name="Sexton A."/>
            <person name="Silva E."/>
            <person name="Sirven C."/>
            <person name="Soanes D.M."/>
            <person name="Talbot N.J."/>
            <person name="Templeton M."/>
            <person name="Yandava C."/>
            <person name="Yarden O."/>
            <person name="Zeng Q."/>
            <person name="Rollins J.A."/>
            <person name="Lebrun M.H."/>
            <person name="Dickman M."/>
        </authorList>
    </citation>
    <scope>NUCLEOTIDE SEQUENCE [LARGE SCALE GENOMIC DNA]</scope>
    <source>
        <strain evidence="2">ATCC 18683 / 1980 / Ss-1</strain>
    </source>
</reference>
<gene>
    <name evidence="1" type="ORF">SS1G_00578</name>
</gene>
<accession>A7E5K3</accession>
<organism evidence="1 2">
    <name type="scientific">Sclerotinia sclerotiorum (strain ATCC 18683 / 1980 / Ss-1)</name>
    <name type="common">White mold</name>
    <name type="synonym">Whetzelinia sclerotiorum</name>
    <dbReference type="NCBI Taxonomy" id="665079"/>
    <lineage>
        <taxon>Eukaryota</taxon>
        <taxon>Fungi</taxon>
        <taxon>Dikarya</taxon>
        <taxon>Ascomycota</taxon>
        <taxon>Pezizomycotina</taxon>
        <taxon>Leotiomycetes</taxon>
        <taxon>Helotiales</taxon>
        <taxon>Sclerotiniaceae</taxon>
        <taxon>Sclerotinia</taxon>
    </lineage>
</organism>
<dbReference type="InParanoid" id="A7E5K3"/>